<proteinExistence type="predicted"/>
<evidence type="ECO:0000313" key="2">
    <source>
        <dbReference type="Proteomes" id="UP000323506"/>
    </source>
</evidence>
<evidence type="ECO:0000313" key="1">
    <source>
        <dbReference type="EMBL" id="TYG80391.1"/>
    </source>
</evidence>
<gene>
    <name evidence="1" type="ORF">ES288_D02G212700v1</name>
</gene>
<dbReference type="EMBL" id="CM017702">
    <property type="protein sequence ID" value="TYG80391.1"/>
    <property type="molecule type" value="Genomic_DNA"/>
</dbReference>
<dbReference type="Proteomes" id="UP000323506">
    <property type="component" value="Chromosome D02"/>
</dbReference>
<reference evidence="1 2" key="1">
    <citation type="submission" date="2019-06" db="EMBL/GenBank/DDBJ databases">
        <title>WGS assembly of Gossypium darwinii.</title>
        <authorList>
            <person name="Chen Z.J."/>
            <person name="Sreedasyam A."/>
            <person name="Ando A."/>
            <person name="Song Q."/>
            <person name="De L."/>
            <person name="Hulse-Kemp A."/>
            <person name="Ding M."/>
            <person name="Ye W."/>
            <person name="Kirkbride R."/>
            <person name="Jenkins J."/>
            <person name="Plott C."/>
            <person name="Lovell J."/>
            <person name="Lin Y.-M."/>
            <person name="Vaughn R."/>
            <person name="Liu B."/>
            <person name="Li W."/>
            <person name="Simpson S."/>
            <person name="Scheffler B."/>
            <person name="Saski C."/>
            <person name="Grover C."/>
            <person name="Hu G."/>
            <person name="Conover J."/>
            <person name="Carlson J."/>
            <person name="Shu S."/>
            <person name="Boston L."/>
            <person name="Williams M."/>
            <person name="Peterson D."/>
            <person name="Mcgee K."/>
            <person name="Jones D."/>
            <person name="Wendel J."/>
            <person name="Stelly D."/>
            <person name="Grimwood J."/>
            <person name="Schmutz J."/>
        </authorList>
    </citation>
    <scope>NUCLEOTIDE SEQUENCE [LARGE SCALE GENOMIC DNA]</scope>
    <source>
        <strain evidence="1">1808015.09</strain>
    </source>
</reference>
<accession>A0A5D2DEX8</accession>
<sequence>MNIVYLITISNKKFVSVSILQIPHQSVPHLLFNQRISHEVLCFLAIKQGFSSCPPRLQYFNRCQLAIVSLHPSFLHQVRDMFVPNLALTKFVVG</sequence>
<organism evidence="1 2">
    <name type="scientific">Gossypium darwinii</name>
    <name type="common">Darwin's cotton</name>
    <name type="synonym">Gossypium barbadense var. darwinii</name>
    <dbReference type="NCBI Taxonomy" id="34276"/>
    <lineage>
        <taxon>Eukaryota</taxon>
        <taxon>Viridiplantae</taxon>
        <taxon>Streptophyta</taxon>
        <taxon>Embryophyta</taxon>
        <taxon>Tracheophyta</taxon>
        <taxon>Spermatophyta</taxon>
        <taxon>Magnoliopsida</taxon>
        <taxon>eudicotyledons</taxon>
        <taxon>Gunneridae</taxon>
        <taxon>Pentapetalae</taxon>
        <taxon>rosids</taxon>
        <taxon>malvids</taxon>
        <taxon>Malvales</taxon>
        <taxon>Malvaceae</taxon>
        <taxon>Malvoideae</taxon>
        <taxon>Gossypium</taxon>
    </lineage>
</organism>
<name>A0A5D2DEX8_GOSDA</name>
<protein>
    <submittedName>
        <fullName evidence="1">Uncharacterized protein</fullName>
    </submittedName>
</protein>
<dbReference type="AlphaFoldDB" id="A0A5D2DEX8"/>
<keyword evidence="2" id="KW-1185">Reference proteome</keyword>